<dbReference type="InterPro" id="IPR002223">
    <property type="entry name" value="Kunitz_BPTI"/>
</dbReference>
<evidence type="ECO:0000256" key="4">
    <source>
        <dbReference type="SAM" id="SignalP"/>
    </source>
</evidence>
<dbReference type="PANTHER" id="PTHR10083:SF374">
    <property type="entry name" value="BPTI_KUNITZ INHIBITOR DOMAIN-CONTAINING PROTEIN"/>
    <property type="match status" value="1"/>
</dbReference>
<dbReference type="GO" id="GO:0004867">
    <property type="term" value="F:serine-type endopeptidase inhibitor activity"/>
    <property type="evidence" value="ECO:0007669"/>
    <property type="project" value="UniProtKB-KW"/>
</dbReference>
<evidence type="ECO:0000259" key="5">
    <source>
        <dbReference type="PROSITE" id="PS50279"/>
    </source>
</evidence>
<dbReference type="PROSITE" id="PS50279">
    <property type="entry name" value="BPTI_KUNITZ_2"/>
    <property type="match status" value="1"/>
</dbReference>
<evidence type="ECO:0000256" key="2">
    <source>
        <dbReference type="ARBA" id="ARBA00022900"/>
    </source>
</evidence>
<dbReference type="InterPro" id="IPR020901">
    <property type="entry name" value="Prtase_inh_Kunz-CS"/>
</dbReference>
<dbReference type="SUPFAM" id="SSF57362">
    <property type="entry name" value="BPTI-like"/>
    <property type="match status" value="1"/>
</dbReference>
<reference evidence="7" key="1">
    <citation type="journal article" date="2015" name="Nat. Genet.">
        <title>The genome and transcriptome of the zoonotic hookworm Ancylostoma ceylanicum identify infection-specific gene families.</title>
        <authorList>
            <person name="Schwarz E.M."/>
            <person name="Hu Y."/>
            <person name="Antoshechkin I."/>
            <person name="Miller M.M."/>
            <person name="Sternberg P.W."/>
            <person name="Aroian R.V."/>
        </authorList>
    </citation>
    <scope>NUCLEOTIDE SEQUENCE</scope>
    <source>
        <strain evidence="7">HY135</strain>
    </source>
</reference>
<dbReference type="InterPro" id="IPR036880">
    <property type="entry name" value="Kunitz_BPTI_sf"/>
</dbReference>
<feature type="domain" description="BPTI/Kunitz inhibitor" evidence="5">
    <location>
        <begin position="26"/>
        <end position="78"/>
    </location>
</feature>
<dbReference type="AlphaFoldDB" id="A0A016TIT5"/>
<name>A0A016TIT5_9BILA</name>
<evidence type="ECO:0000256" key="1">
    <source>
        <dbReference type="ARBA" id="ARBA00022690"/>
    </source>
</evidence>
<dbReference type="PANTHER" id="PTHR10083">
    <property type="entry name" value="KUNITZ-TYPE PROTEASE INHIBITOR-RELATED"/>
    <property type="match status" value="1"/>
</dbReference>
<feature type="signal peptide" evidence="4">
    <location>
        <begin position="1"/>
        <end position="17"/>
    </location>
</feature>
<dbReference type="GO" id="GO:0005615">
    <property type="term" value="C:extracellular space"/>
    <property type="evidence" value="ECO:0007669"/>
    <property type="project" value="TreeGrafter"/>
</dbReference>
<dbReference type="CDD" id="cd00109">
    <property type="entry name" value="Kunitz-type"/>
    <property type="match status" value="1"/>
</dbReference>
<keyword evidence="3" id="KW-1015">Disulfide bond</keyword>
<keyword evidence="4" id="KW-0732">Signal</keyword>
<organism evidence="6 7">
    <name type="scientific">Ancylostoma ceylanicum</name>
    <dbReference type="NCBI Taxonomy" id="53326"/>
    <lineage>
        <taxon>Eukaryota</taxon>
        <taxon>Metazoa</taxon>
        <taxon>Ecdysozoa</taxon>
        <taxon>Nematoda</taxon>
        <taxon>Chromadorea</taxon>
        <taxon>Rhabditida</taxon>
        <taxon>Rhabditina</taxon>
        <taxon>Rhabditomorpha</taxon>
        <taxon>Strongyloidea</taxon>
        <taxon>Ancylostomatidae</taxon>
        <taxon>Ancylostomatinae</taxon>
        <taxon>Ancylostoma</taxon>
    </lineage>
</organism>
<dbReference type="Pfam" id="PF00014">
    <property type="entry name" value="Kunitz_BPTI"/>
    <property type="match status" value="1"/>
</dbReference>
<dbReference type="PROSITE" id="PS00280">
    <property type="entry name" value="BPTI_KUNITZ_1"/>
    <property type="match status" value="1"/>
</dbReference>
<evidence type="ECO:0000256" key="3">
    <source>
        <dbReference type="ARBA" id="ARBA00023157"/>
    </source>
</evidence>
<protein>
    <recommendedName>
        <fullName evidence="5">BPTI/Kunitz inhibitor domain-containing protein</fullName>
    </recommendedName>
</protein>
<sequence length="81" mass="9037">MFSCIALLCVMIPYCAAEPLSNAEKCNAPINLPGLRCAASITRYTFNKDIKDCEEFTYDGCNQSPNNFKTIEECRATCVTR</sequence>
<proteinExistence type="predicted"/>
<evidence type="ECO:0000313" key="7">
    <source>
        <dbReference type="Proteomes" id="UP000024635"/>
    </source>
</evidence>
<accession>A0A016TIT5</accession>
<dbReference type="Gene3D" id="4.10.410.10">
    <property type="entry name" value="Pancreatic trypsin inhibitor Kunitz domain"/>
    <property type="match status" value="1"/>
</dbReference>
<keyword evidence="7" id="KW-1185">Reference proteome</keyword>
<gene>
    <name evidence="6" type="primary">Acey_s0097.g3008</name>
    <name evidence="6" type="ORF">Y032_0097g3008</name>
</gene>
<dbReference type="EMBL" id="JARK01001433">
    <property type="protein sequence ID" value="EYC02899.1"/>
    <property type="molecule type" value="Genomic_DNA"/>
</dbReference>
<feature type="chain" id="PRO_5001491138" description="BPTI/Kunitz inhibitor domain-containing protein" evidence="4">
    <location>
        <begin position="18"/>
        <end position="81"/>
    </location>
</feature>
<comment type="caution">
    <text evidence="6">The sequence shown here is derived from an EMBL/GenBank/DDBJ whole genome shotgun (WGS) entry which is preliminary data.</text>
</comment>
<dbReference type="OrthoDB" id="6775666at2759"/>
<keyword evidence="1" id="KW-0646">Protease inhibitor</keyword>
<evidence type="ECO:0000313" key="6">
    <source>
        <dbReference type="EMBL" id="EYC02899.1"/>
    </source>
</evidence>
<dbReference type="InterPro" id="IPR050098">
    <property type="entry name" value="TFPI/VKTCI-like"/>
</dbReference>
<dbReference type="Proteomes" id="UP000024635">
    <property type="component" value="Unassembled WGS sequence"/>
</dbReference>
<dbReference type="SMART" id="SM00131">
    <property type="entry name" value="KU"/>
    <property type="match status" value="1"/>
</dbReference>
<keyword evidence="2" id="KW-0722">Serine protease inhibitor</keyword>